<dbReference type="Gene3D" id="3.40.50.300">
    <property type="entry name" value="P-loop containing nucleotide triphosphate hydrolases"/>
    <property type="match status" value="2"/>
</dbReference>
<dbReference type="SUPFAM" id="SSF52540">
    <property type="entry name" value="P-loop containing nucleoside triphosphate hydrolases"/>
    <property type="match status" value="1"/>
</dbReference>
<dbReference type="GO" id="GO:0005524">
    <property type="term" value="F:ATP binding"/>
    <property type="evidence" value="ECO:0007669"/>
    <property type="project" value="UniProtKB-UniRule"/>
</dbReference>
<evidence type="ECO:0000256" key="8">
    <source>
        <dbReference type="ARBA" id="ARBA00022840"/>
    </source>
</evidence>
<dbReference type="InterPro" id="IPR041236">
    <property type="entry name" value="PriA_C"/>
</dbReference>
<accession>A0A4R1HA18</accession>
<feature type="domain" description="Helicase C-terminal" evidence="14">
    <location>
        <begin position="485"/>
        <end position="651"/>
    </location>
</feature>
<sequence length="745" mass="82606">MSRTVDRTGEKILIMADKPQILEVAVPSPLFRRFDYRAPDDAPVKPGMRVIVPFGSRKVVGVVLALRDHSDVPPARLKTADALPDRAPVLDAELMQLLKWAAHYYHHPIGEALATALPVLLRKPEPPPVPDRQRWRLTEAGCKQLPDRLKRAVRQAQVLVELASHPQGLPRAALPAARSVLTAMEEKGWIERFETSDAPGPTPHALNTEPHPLNTAQRQAVESISASAGQYNAFLLEGVTGSGKTEVYLQAITPLLEAGQQILVLVPEIGLTPQLVERFSTRFAADIAVLHSGLNDRERLDAWRAAASGQAGIIIGTRSAIFTPLARPGLIVVDEEHDASLKQQDGFRYSARDLAVWRARQLDIPVVLGTATPSLESLFNVQQKRYRKLHLPERAGSAATPPLKILDLRGQPMRSLLSTSLLEAIREHLKNHGQVLLFLNRRGYAPVLLCHNCGWIAECRRCDARMTLHHRSGELRCHHCGSQRRAETDCPTCGNDDLLAVGEGTERIEQALQAYFPDETVLRIDRDTTRRKGSLEAALADAQSGRARILLGTQMLAKGHHFPNVTLAAILDADQGLFSADFRASERMAQLIVQVAGRAGRADKPGEVVIQTHFPEHPLLHQLIAGGYPAFAEAALKERQQALLPPFASLALLRAEATRADFPRDFLQQARELAEPLCAENVQLWGPVAAPMERRAGRYRAQLMLQADNRADLQRLLKHWVPLLEREKLARKVRWSIDVDPVDMY</sequence>
<dbReference type="GO" id="GO:1990077">
    <property type="term" value="C:primosome complex"/>
    <property type="evidence" value="ECO:0007669"/>
    <property type="project" value="UniProtKB-UniRule"/>
</dbReference>
<dbReference type="SMART" id="SM00487">
    <property type="entry name" value="DEXDc"/>
    <property type="match status" value="1"/>
</dbReference>
<evidence type="ECO:0000256" key="3">
    <source>
        <dbReference type="ARBA" id="ARBA00022723"/>
    </source>
</evidence>
<dbReference type="PROSITE" id="PS51194">
    <property type="entry name" value="HELICASE_CTER"/>
    <property type="match status" value="1"/>
</dbReference>
<evidence type="ECO:0000256" key="9">
    <source>
        <dbReference type="ARBA" id="ARBA00023125"/>
    </source>
</evidence>
<evidence type="ECO:0000313" key="15">
    <source>
        <dbReference type="EMBL" id="TCK16995.1"/>
    </source>
</evidence>
<keyword evidence="10 12" id="KW-0413">Isomerase</keyword>
<keyword evidence="2 12" id="KW-0235">DNA replication</keyword>
<comment type="catalytic activity">
    <reaction evidence="11 12">
        <text>ATP + H2O = ADP + phosphate + H(+)</text>
        <dbReference type="Rhea" id="RHEA:13065"/>
        <dbReference type="ChEBI" id="CHEBI:15377"/>
        <dbReference type="ChEBI" id="CHEBI:15378"/>
        <dbReference type="ChEBI" id="CHEBI:30616"/>
        <dbReference type="ChEBI" id="CHEBI:43474"/>
        <dbReference type="ChEBI" id="CHEBI:456216"/>
        <dbReference type="EC" id="5.6.2.4"/>
    </reaction>
</comment>
<feature type="binding site" evidence="12">
    <location>
        <position position="453"/>
    </location>
    <ligand>
        <name>Zn(2+)</name>
        <dbReference type="ChEBI" id="CHEBI:29105"/>
        <label>1</label>
    </ligand>
</feature>
<dbReference type="GO" id="GO:0006302">
    <property type="term" value="P:double-strand break repair"/>
    <property type="evidence" value="ECO:0007669"/>
    <property type="project" value="InterPro"/>
</dbReference>
<dbReference type="InterPro" id="IPR027417">
    <property type="entry name" value="P-loop_NTPase"/>
</dbReference>
<evidence type="ECO:0000256" key="1">
    <source>
        <dbReference type="ARBA" id="ARBA00022515"/>
    </source>
</evidence>
<dbReference type="SMART" id="SM00490">
    <property type="entry name" value="HELICc"/>
    <property type="match status" value="1"/>
</dbReference>
<protein>
    <recommendedName>
        <fullName evidence="12">Replication restart protein PriA</fullName>
    </recommendedName>
    <alternativeName>
        <fullName evidence="12">ATP-dependent DNA helicase PriA</fullName>
        <ecNumber evidence="12">5.6.2.4</ecNumber>
    </alternativeName>
    <alternativeName>
        <fullName evidence="12">DNA 3'-5' helicase PriA</fullName>
    </alternativeName>
</protein>
<dbReference type="Pfam" id="PF00270">
    <property type="entry name" value="DEAD"/>
    <property type="match status" value="1"/>
</dbReference>
<keyword evidence="1 12" id="KW-0639">Primosome</keyword>
<dbReference type="CDD" id="cd18804">
    <property type="entry name" value="SF2_C_priA"/>
    <property type="match status" value="1"/>
</dbReference>
<comment type="catalytic activity">
    <reaction evidence="12">
        <text>Couples ATP hydrolysis with the unwinding of duplex DNA by translocating in the 3'-5' direction.</text>
        <dbReference type="EC" id="5.6.2.4"/>
    </reaction>
</comment>
<dbReference type="Pfam" id="PF00271">
    <property type="entry name" value="Helicase_C"/>
    <property type="match status" value="1"/>
</dbReference>
<dbReference type="NCBIfam" id="TIGR00595">
    <property type="entry name" value="priA"/>
    <property type="match status" value="1"/>
</dbReference>
<dbReference type="InterPro" id="IPR042115">
    <property type="entry name" value="PriA_3primeBD_sf"/>
</dbReference>
<proteinExistence type="inferred from homology"/>
<feature type="binding site" evidence="12">
    <location>
        <position position="493"/>
    </location>
    <ligand>
        <name>Zn(2+)</name>
        <dbReference type="ChEBI" id="CHEBI:29105"/>
        <label>1</label>
    </ligand>
</feature>
<comment type="cofactor">
    <cofactor evidence="12">
        <name>Zn(2+)</name>
        <dbReference type="ChEBI" id="CHEBI:29105"/>
    </cofactor>
    <text evidence="12">Binds 2 zinc ions per subunit.</text>
</comment>
<feature type="binding site" evidence="12">
    <location>
        <position position="450"/>
    </location>
    <ligand>
        <name>Zn(2+)</name>
        <dbReference type="ChEBI" id="CHEBI:29105"/>
        <label>1</label>
    </ligand>
</feature>
<feature type="binding site" evidence="12">
    <location>
        <position position="477"/>
    </location>
    <ligand>
        <name>Zn(2+)</name>
        <dbReference type="ChEBI" id="CHEBI:29105"/>
        <label>2</label>
    </ligand>
</feature>
<comment type="subunit">
    <text evidence="12">Component of the replication restart primosome.</text>
</comment>
<keyword evidence="6 12" id="KW-0347">Helicase</keyword>
<feature type="binding site" evidence="12">
    <location>
        <position position="490"/>
    </location>
    <ligand>
        <name>Zn(2+)</name>
        <dbReference type="ChEBI" id="CHEBI:29105"/>
        <label>1</label>
    </ligand>
</feature>
<dbReference type="NCBIfam" id="NF004065">
    <property type="entry name" value="PRK05580.1-1"/>
    <property type="match status" value="1"/>
</dbReference>
<feature type="binding site" evidence="12">
    <location>
        <position position="459"/>
    </location>
    <ligand>
        <name>Zn(2+)</name>
        <dbReference type="ChEBI" id="CHEBI:29105"/>
        <label>2</label>
    </ligand>
</feature>
<keyword evidence="4 12" id="KW-0547">Nucleotide-binding</keyword>
<evidence type="ECO:0000313" key="16">
    <source>
        <dbReference type="Proteomes" id="UP000295707"/>
    </source>
</evidence>
<dbReference type="Gene3D" id="3.40.1440.60">
    <property type="entry name" value="PriA, 3(prime) DNA-binding domain"/>
    <property type="match status" value="1"/>
</dbReference>
<dbReference type="Proteomes" id="UP000295707">
    <property type="component" value="Unassembled WGS sequence"/>
</dbReference>
<keyword evidence="7 12" id="KW-0862">Zinc</keyword>
<keyword evidence="8 12" id="KW-0067">ATP-binding</keyword>
<feature type="binding site" evidence="12">
    <location>
        <position position="480"/>
    </location>
    <ligand>
        <name>Zn(2+)</name>
        <dbReference type="ChEBI" id="CHEBI:29105"/>
        <label>2</label>
    </ligand>
</feature>
<name>A0A4R1HA18_9GAMM</name>
<dbReference type="FunFam" id="3.40.1440.60:FF:000001">
    <property type="entry name" value="Primosomal protein N"/>
    <property type="match status" value="1"/>
</dbReference>
<dbReference type="GO" id="GO:0008270">
    <property type="term" value="F:zinc ion binding"/>
    <property type="evidence" value="ECO:0007669"/>
    <property type="project" value="UniProtKB-UniRule"/>
</dbReference>
<evidence type="ECO:0000256" key="5">
    <source>
        <dbReference type="ARBA" id="ARBA00022801"/>
    </source>
</evidence>
<dbReference type="EMBL" id="SMFX01000001">
    <property type="protein sequence ID" value="TCK16995.1"/>
    <property type="molecule type" value="Genomic_DNA"/>
</dbReference>
<dbReference type="InterPro" id="IPR001650">
    <property type="entry name" value="Helicase_C-like"/>
</dbReference>
<dbReference type="InterPro" id="IPR014001">
    <property type="entry name" value="Helicase_ATP-bd"/>
</dbReference>
<dbReference type="InterPro" id="IPR005259">
    <property type="entry name" value="PriA"/>
</dbReference>
<dbReference type="Pfam" id="PF18074">
    <property type="entry name" value="PriA_C"/>
    <property type="match status" value="1"/>
</dbReference>
<feature type="domain" description="Helicase ATP-binding" evidence="13">
    <location>
        <begin position="225"/>
        <end position="391"/>
    </location>
</feature>
<dbReference type="PROSITE" id="PS51192">
    <property type="entry name" value="HELICASE_ATP_BIND_1"/>
    <property type="match status" value="1"/>
</dbReference>
<comment type="caution">
    <text evidence="15">The sequence shown here is derived from an EMBL/GenBank/DDBJ whole genome shotgun (WGS) entry which is preliminary data.</text>
</comment>
<feature type="binding site" evidence="12">
    <location>
        <position position="462"/>
    </location>
    <ligand>
        <name>Zn(2+)</name>
        <dbReference type="ChEBI" id="CHEBI:29105"/>
        <label>2</label>
    </ligand>
</feature>
<dbReference type="GO" id="GO:0006310">
    <property type="term" value="P:DNA recombination"/>
    <property type="evidence" value="ECO:0007669"/>
    <property type="project" value="InterPro"/>
</dbReference>
<dbReference type="CDD" id="cd17929">
    <property type="entry name" value="DEXHc_priA"/>
    <property type="match status" value="1"/>
</dbReference>
<evidence type="ECO:0000259" key="13">
    <source>
        <dbReference type="PROSITE" id="PS51192"/>
    </source>
</evidence>
<gene>
    <name evidence="12" type="primary">priA</name>
    <name evidence="15" type="ORF">DFR30_0215</name>
</gene>
<reference evidence="15 16" key="1">
    <citation type="submission" date="2019-03" db="EMBL/GenBank/DDBJ databases">
        <title>Genomic Encyclopedia of Type Strains, Phase IV (KMG-IV): sequencing the most valuable type-strain genomes for metagenomic binning, comparative biology and taxonomic classification.</title>
        <authorList>
            <person name="Goeker M."/>
        </authorList>
    </citation>
    <scope>NUCLEOTIDE SEQUENCE [LARGE SCALE GENOMIC DNA]</scope>
    <source>
        <strain evidence="15 16">DSM 19610</strain>
    </source>
</reference>
<dbReference type="GO" id="GO:0006269">
    <property type="term" value="P:DNA replication, synthesis of primer"/>
    <property type="evidence" value="ECO:0007669"/>
    <property type="project" value="UniProtKB-KW"/>
</dbReference>
<dbReference type="AlphaFoldDB" id="A0A4R1HA18"/>
<dbReference type="GO" id="GO:0006270">
    <property type="term" value="P:DNA replication initiation"/>
    <property type="evidence" value="ECO:0007669"/>
    <property type="project" value="TreeGrafter"/>
</dbReference>
<dbReference type="InterPro" id="IPR040498">
    <property type="entry name" value="PriA_CRR"/>
</dbReference>
<keyword evidence="3 12" id="KW-0479">Metal-binding</keyword>
<evidence type="ECO:0000256" key="4">
    <source>
        <dbReference type="ARBA" id="ARBA00022741"/>
    </source>
</evidence>
<evidence type="ECO:0000256" key="2">
    <source>
        <dbReference type="ARBA" id="ARBA00022705"/>
    </source>
</evidence>
<evidence type="ECO:0000256" key="7">
    <source>
        <dbReference type="ARBA" id="ARBA00022833"/>
    </source>
</evidence>
<dbReference type="FunFam" id="3.40.50.300:FF:000489">
    <property type="entry name" value="Primosome assembly protein PriA"/>
    <property type="match status" value="1"/>
</dbReference>
<comment type="similarity">
    <text evidence="12">Belongs to the helicase family. PriA subfamily.</text>
</comment>
<keyword evidence="9 12" id="KW-0238">DNA-binding</keyword>
<evidence type="ECO:0000256" key="12">
    <source>
        <dbReference type="HAMAP-Rule" id="MF_00983"/>
    </source>
</evidence>
<keyword evidence="16" id="KW-1185">Reference proteome</keyword>
<evidence type="ECO:0000256" key="10">
    <source>
        <dbReference type="ARBA" id="ARBA00023235"/>
    </source>
</evidence>
<dbReference type="InterPro" id="IPR011545">
    <property type="entry name" value="DEAD/DEAH_box_helicase_dom"/>
</dbReference>
<dbReference type="GO" id="GO:0016887">
    <property type="term" value="F:ATP hydrolysis activity"/>
    <property type="evidence" value="ECO:0007669"/>
    <property type="project" value="RHEA"/>
</dbReference>
<dbReference type="NCBIfam" id="NF004067">
    <property type="entry name" value="PRK05580.1-4"/>
    <property type="match status" value="1"/>
</dbReference>
<dbReference type="InterPro" id="IPR041222">
    <property type="entry name" value="PriA_3primeBD"/>
</dbReference>
<evidence type="ECO:0000259" key="14">
    <source>
        <dbReference type="PROSITE" id="PS51194"/>
    </source>
</evidence>
<comment type="function">
    <text evidence="12">Initiates the restart of stalled replication forks, which reloads the replicative helicase on sites other than the origin of replication. Recognizes and binds to abandoned replication forks and remodels them to uncover a helicase loading site. Promotes assembly of the primosome at these replication forks.</text>
</comment>
<evidence type="ECO:0000256" key="11">
    <source>
        <dbReference type="ARBA" id="ARBA00048988"/>
    </source>
</evidence>
<organism evidence="15 16">
    <name type="scientific">Thiogranum longum</name>
    <dbReference type="NCBI Taxonomy" id="1537524"/>
    <lineage>
        <taxon>Bacteria</taxon>
        <taxon>Pseudomonadati</taxon>
        <taxon>Pseudomonadota</taxon>
        <taxon>Gammaproteobacteria</taxon>
        <taxon>Chromatiales</taxon>
        <taxon>Ectothiorhodospiraceae</taxon>
        <taxon>Thiogranum</taxon>
    </lineage>
</organism>
<dbReference type="PANTHER" id="PTHR30580">
    <property type="entry name" value="PRIMOSOMAL PROTEIN N"/>
    <property type="match status" value="1"/>
</dbReference>
<keyword evidence="5 12" id="KW-0378">Hydrolase</keyword>
<evidence type="ECO:0000256" key="6">
    <source>
        <dbReference type="ARBA" id="ARBA00022806"/>
    </source>
</evidence>
<dbReference type="Pfam" id="PF18319">
    <property type="entry name" value="Zn_ribbon_PriA"/>
    <property type="match status" value="1"/>
</dbReference>
<dbReference type="Pfam" id="PF17764">
    <property type="entry name" value="PriA_3primeBD"/>
    <property type="match status" value="1"/>
</dbReference>
<dbReference type="EC" id="5.6.2.4" evidence="12"/>
<dbReference type="GO" id="GO:0043138">
    <property type="term" value="F:3'-5' DNA helicase activity"/>
    <property type="evidence" value="ECO:0007669"/>
    <property type="project" value="UniProtKB-EC"/>
</dbReference>
<dbReference type="HAMAP" id="MF_00983">
    <property type="entry name" value="PriA"/>
    <property type="match status" value="1"/>
</dbReference>
<dbReference type="PANTHER" id="PTHR30580:SF0">
    <property type="entry name" value="PRIMOSOMAL PROTEIN N"/>
    <property type="match status" value="1"/>
</dbReference>
<dbReference type="GO" id="GO:0003677">
    <property type="term" value="F:DNA binding"/>
    <property type="evidence" value="ECO:0007669"/>
    <property type="project" value="UniProtKB-UniRule"/>
</dbReference>